<dbReference type="AlphaFoldDB" id="X0VPY5"/>
<proteinExistence type="predicted"/>
<gene>
    <name evidence="1" type="ORF">S01H1_36203</name>
</gene>
<feature type="non-terminal residue" evidence="1">
    <location>
        <position position="111"/>
    </location>
</feature>
<accession>X0VPY5</accession>
<evidence type="ECO:0000313" key="1">
    <source>
        <dbReference type="EMBL" id="GAG02621.1"/>
    </source>
</evidence>
<dbReference type="InterPro" id="IPR029052">
    <property type="entry name" value="Metallo-depent_PP-like"/>
</dbReference>
<protein>
    <recommendedName>
        <fullName evidence="2">Calcineurin-like phosphoesterase domain-containing protein</fullName>
    </recommendedName>
</protein>
<name>X0VPY5_9ZZZZ</name>
<dbReference type="EMBL" id="BARS01022666">
    <property type="protein sequence ID" value="GAG02621.1"/>
    <property type="molecule type" value="Genomic_DNA"/>
</dbReference>
<comment type="caution">
    <text evidence="1">The sequence shown here is derived from an EMBL/GenBank/DDBJ whole genome shotgun (WGS) entry which is preliminary data.</text>
</comment>
<dbReference type="SUPFAM" id="SSF56300">
    <property type="entry name" value="Metallo-dependent phosphatases"/>
    <property type="match status" value="1"/>
</dbReference>
<organism evidence="1">
    <name type="scientific">marine sediment metagenome</name>
    <dbReference type="NCBI Taxonomy" id="412755"/>
    <lineage>
        <taxon>unclassified sequences</taxon>
        <taxon>metagenomes</taxon>
        <taxon>ecological metagenomes</taxon>
    </lineage>
</organism>
<sequence>MERILVFSDTHVGSTVGLWPGAHRVEGGGEYLANKYQLWLRDCWTEMLDEVQQFDEPPTVVMNGDPIQGVNYRDGELITNMTNIQVDAAHTLFHPLRQMAKRWYQIRGTEW</sequence>
<reference evidence="1" key="1">
    <citation type="journal article" date="2014" name="Front. Microbiol.">
        <title>High frequency of phylogenetically diverse reductive dehalogenase-homologous genes in deep subseafloor sedimentary metagenomes.</title>
        <authorList>
            <person name="Kawai M."/>
            <person name="Futagami T."/>
            <person name="Toyoda A."/>
            <person name="Takaki Y."/>
            <person name="Nishi S."/>
            <person name="Hori S."/>
            <person name="Arai W."/>
            <person name="Tsubouchi T."/>
            <person name="Morono Y."/>
            <person name="Uchiyama I."/>
            <person name="Ito T."/>
            <person name="Fujiyama A."/>
            <person name="Inagaki F."/>
            <person name="Takami H."/>
        </authorList>
    </citation>
    <scope>NUCLEOTIDE SEQUENCE</scope>
    <source>
        <strain evidence="1">Expedition CK06-06</strain>
    </source>
</reference>
<evidence type="ECO:0008006" key="2">
    <source>
        <dbReference type="Google" id="ProtNLM"/>
    </source>
</evidence>